<dbReference type="InterPro" id="IPR005632">
    <property type="entry name" value="Chaperone_Skp"/>
</dbReference>
<protein>
    <submittedName>
        <fullName evidence="4">Molecular chaperone Skp</fullName>
    </submittedName>
</protein>
<evidence type="ECO:0000256" key="3">
    <source>
        <dbReference type="SAM" id="Coils"/>
    </source>
</evidence>
<dbReference type="InterPro" id="IPR024930">
    <property type="entry name" value="Skp_dom_sf"/>
</dbReference>
<proteinExistence type="inferred from homology"/>
<dbReference type="Pfam" id="PF03938">
    <property type="entry name" value="OmpH"/>
    <property type="match status" value="1"/>
</dbReference>
<dbReference type="SMART" id="SM00935">
    <property type="entry name" value="OmpH"/>
    <property type="match status" value="1"/>
</dbReference>
<comment type="caution">
    <text evidence="4">The sequence shown here is derived from an EMBL/GenBank/DDBJ whole genome shotgun (WGS) entry which is preliminary data.</text>
</comment>
<gene>
    <name evidence="4" type="primary">skp</name>
    <name evidence="4" type="ORF">GCM10007916_04620</name>
</gene>
<feature type="coiled-coil region" evidence="3">
    <location>
        <begin position="34"/>
        <end position="68"/>
    </location>
</feature>
<dbReference type="PANTHER" id="PTHR35089:SF1">
    <property type="entry name" value="CHAPERONE PROTEIN SKP"/>
    <property type="match status" value="1"/>
</dbReference>
<keyword evidence="5" id="KW-1185">Reference proteome</keyword>
<comment type="similarity">
    <text evidence="1">Belongs to the Skp family.</text>
</comment>
<evidence type="ECO:0000256" key="2">
    <source>
        <dbReference type="ARBA" id="ARBA00022729"/>
    </source>
</evidence>
<dbReference type="Gene3D" id="3.30.910.20">
    <property type="entry name" value="Skp domain"/>
    <property type="match status" value="1"/>
</dbReference>
<name>A0ABQ6DWB3_9GAMM</name>
<reference evidence="5" key="1">
    <citation type="journal article" date="2019" name="Int. J. Syst. Evol. Microbiol.">
        <title>The Global Catalogue of Microorganisms (GCM) 10K type strain sequencing project: providing services to taxonomists for standard genome sequencing and annotation.</title>
        <authorList>
            <consortium name="The Broad Institute Genomics Platform"/>
            <consortium name="The Broad Institute Genome Sequencing Center for Infectious Disease"/>
            <person name="Wu L."/>
            <person name="Ma J."/>
        </authorList>
    </citation>
    <scope>NUCLEOTIDE SEQUENCE [LARGE SCALE GENOMIC DNA]</scope>
    <source>
        <strain evidence="5">NBRC 103166</strain>
    </source>
</reference>
<evidence type="ECO:0000256" key="1">
    <source>
        <dbReference type="ARBA" id="ARBA00009091"/>
    </source>
</evidence>
<keyword evidence="3" id="KW-0175">Coiled coil</keyword>
<dbReference type="Proteomes" id="UP001157353">
    <property type="component" value="Unassembled WGS sequence"/>
</dbReference>
<dbReference type="EMBL" id="BSPQ01000001">
    <property type="protein sequence ID" value="GLS89395.1"/>
    <property type="molecule type" value="Genomic_DNA"/>
</dbReference>
<dbReference type="PANTHER" id="PTHR35089">
    <property type="entry name" value="CHAPERONE PROTEIN SKP"/>
    <property type="match status" value="1"/>
</dbReference>
<evidence type="ECO:0000313" key="4">
    <source>
        <dbReference type="EMBL" id="GLS89395.1"/>
    </source>
</evidence>
<evidence type="ECO:0000313" key="5">
    <source>
        <dbReference type="Proteomes" id="UP001157353"/>
    </source>
</evidence>
<dbReference type="SUPFAM" id="SSF111384">
    <property type="entry name" value="OmpH-like"/>
    <property type="match status" value="1"/>
</dbReference>
<keyword evidence="2" id="KW-0732">Signal</keyword>
<sequence length="156" mass="18065">MISIPVVNAADVQKVGVVFPSKIMKESPQRERIIKKLEDEFKGRYVALQKLEEEITKIEQTLKRDGELMNNDEVTAMQRKVEVKLSEYKLNRKAFEEDNRRRQGEEQQKALVLVRDVINDVAKEEGFDIILNGEQVVYAKPGYDISDLIIEEISKK</sequence>
<accession>A0ABQ6DWB3</accession>
<organism evidence="4 5">
    <name type="scientific">Psychromonas marina</name>
    <dbReference type="NCBI Taxonomy" id="88364"/>
    <lineage>
        <taxon>Bacteria</taxon>
        <taxon>Pseudomonadati</taxon>
        <taxon>Pseudomonadota</taxon>
        <taxon>Gammaproteobacteria</taxon>
        <taxon>Alteromonadales</taxon>
        <taxon>Psychromonadaceae</taxon>
        <taxon>Psychromonas</taxon>
    </lineage>
</organism>